<dbReference type="OrthoDB" id="6428674at2759"/>
<proteinExistence type="predicted"/>
<dbReference type="Proteomes" id="UP000054359">
    <property type="component" value="Unassembled WGS sequence"/>
</dbReference>
<evidence type="ECO:0000313" key="2">
    <source>
        <dbReference type="EMBL" id="KFM60399.1"/>
    </source>
</evidence>
<dbReference type="EMBL" id="KK113532">
    <property type="protein sequence ID" value="KFM60399.1"/>
    <property type="molecule type" value="Genomic_DNA"/>
</dbReference>
<feature type="non-terminal residue" evidence="2">
    <location>
        <position position="72"/>
    </location>
</feature>
<organism evidence="2 3">
    <name type="scientific">Stegodyphus mimosarum</name>
    <name type="common">African social velvet spider</name>
    <dbReference type="NCBI Taxonomy" id="407821"/>
    <lineage>
        <taxon>Eukaryota</taxon>
        <taxon>Metazoa</taxon>
        <taxon>Ecdysozoa</taxon>
        <taxon>Arthropoda</taxon>
        <taxon>Chelicerata</taxon>
        <taxon>Arachnida</taxon>
        <taxon>Araneae</taxon>
        <taxon>Araneomorphae</taxon>
        <taxon>Entelegynae</taxon>
        <taxon>Eresoidea</taxon>
        <taxon>Eresidae</taxon>
        <taxon>Stegodyphus</taxon>
    </lineage>
</organism>
<feature type="region of interest" description="Disordered" evidence="1">
    <location>
        <begin position="1"/>
        <end position="72"/>
    </location>
</feature>
<keyword evidence="3" id="KW-1185">Reference proteome</keyword>
<evidence type="ECO:0000256" key="1">
    <source>
        <dbReference type="SAM" id="MobiDB-lite"/>
    </source>
</evidence>
<reference evidence="2 3" key="1">
    <citation type="submission" date="2013-11" db="EMBL/GenBank/DDBJ databases">
        <title>Genome sequencing of Stegodyphus mimosarum.</title>
        <authorList>
            <person name="Bechsgaard J."/>
        </authorList>
    </citation>
    <scope>NUCLEOTIDE SEQUENCE [LARGE SCALE GENOMIC DNA]</scope>
</reference>
<evidence type="ECO:0000313" key="3">
    <source>
        <dbReference type="Proteomes" id="UP000054359"/>
    </source>
</evidence>
<feature type="compositionally biased region" description="Low complexity" evidence="1">
    <location>
        <begin position="42"/>
        <end position="52"/>
    </location>
</feature>
<name>A0A087T5L0_STEMI</name>
<dbReference type="AlphaFoldDB" id="A0A087T5L0"/>
<protein>
    <submittedName>
        <fullName evidence="2">Uncharacterized protein</fullName>
    </submittedName>
</protein>
<feature type="compositionally biased region" description="Polar residues" evidence="1">
    <location>
        <begin position="53"/>
        <end position="72"/>
    </location>
</feature>
<gene>
    <name evidence="2" type="ORF">X975_15779</name>
</gene>
<sequence>MSNREETIPMLMLNHSDSREDTLPRPGNGTRSESNPRIEPGSIAASSSAAVSQIQPKDQSGSANCTRQPNTS</sequence>
<accession>A0A087T5L0</accession>